<sequence length="283" mass="29977">MTNDDGIFSTDGDILVLAATGKTGRRVVWRLREAGVPVRAASRSSEVAFDWTDSGTWGPALDGVRAVYLVAPEDPAPIGDFVASAVAAGTERFAVLSGHGIQHSGPGFGQGMAAAEEAVRGSGAAWTLIRPNNFFQNFTEDLWLEPVRSGRLALPIGTVPEPFVDAEDVAAVAVAALTGDGHDGQVYELSGPRAITFAEAARAIGEAAGREVRFEELTPEQYVGELLAQGIPKEFASLLDAMFALHRDGHTADVVDGVQRALGRPAADFHEWVRRTAETGVWA</sequence>
<evidence type="ECO:0000259" key="1">
    <source>
        <dbReference type="Pfam" id="PF05368"/>
    </source>
</evidence>
<protein>
    <submittedName>
        <fullName evidence="2">NAD(P)H-binding protein</fullName>
    </submittedName>
</protein>
<reference evidence="2" key="1">
    <citation type="submission" date="2023-01" db="EMBL/GenBank/DDBJ databases">
        <title>Draft genome sequence of Nocardiopsis sp. LSu2-4 isolated from halophytes.</title>
        <authorList>
            <person name="Duangmal K."/>
            <person name="Chantavorakit T."/>
        </authorList>
    </citation>
    <scope>NUCLEOTIDE SEQUENCE</scope>
    <source>
        <strain evidence="2">LSu2-4</strain>
    </source>
</reference>
<name>A0ABT4TMP7_9ACTN</name>
<evidence type="ECO:0000313" key="2">
    <source>
        <dbReference type="EMBL" id="MDA2805641.1"/>
    </source>
</evidence>
<dbReference type="Gene3D" id="3.90.25.10">
    <property type="entry name" value="UDP-galactose 4-epimerase, domain 1"/>
    <property type="match status" value="1"/>
</dbReference>
<dbReference type="PANTHER" id="PTHR43162:SF1">
    <property type="entry name" value="PRESTALK A DIFFERENTIATION PROTEIN A"/>
    <property type="match status" value="1"/>
</dbReference>
<dbReference type="PANTHER" id="PTHR43162">
    <property type="match status" value="1"/>
</dbReference>
<gene>
    <name evidence="2" type="ORF">O4U47_14065</name>
</gene>
<dbReference type="Pfam" id="PF05368">
    <property type="entry name" value="NmrA"/>
    <property type="match status" value="1"/>
</dbReference>
<evidence type="ECO:0000313" key="3">
    <source>
        <dbReference type="Proteomes" id="UP001165685"/>
    </source>
</evidence>
<dbReference type="Gene3D" id="3.40.50.720">
    <property type="entry name" value="NAD(P)-binding Rossmann-like Domain"/>
    <property type="match status" value="1"/>
</dbReference>
<dbReference type="SUPFAM" id="SSF51735">
    <property type="entry name" value="NAD(P)-binding Rossmann-fold domains"/>
    <property type="match status" value="1"/>
</dbReference>
<dbReference type="EMBL" id="JAQFWP010000023">
    <property type="protein sequence ID" value="MDA2805641.1"/>
    <property type="molecule type" value="Genomic_DNA"/>
</dbReference>
<dbReference type="InterPro" id="IPR051604">
    <property type="entry name" value="Ergot_Alk_Oxidoreductase"/>
</dbReference>
<dbReference type="Proteomes" id="UP001165685">
    <property type="component" value="Unassembled WGS sequence"/>
</dbReference>
<dbReference type="RefSeq" id="WP_270678292.1">
    <property type="nucleotide sequence ID" value="NZ_JAQFWP010000023.1"/>
</dbReference>
<proteinExistence type="predicted"/>
<dbReference type="InterPro" id="IPR036291">
    <property type="entry name" value="NAD(P)-bd_dom_sf"/>
</dbReference>
<feature type="domain" description="NmrA-like" evidence="1">
    <location>
        <begin position="12"/>
        <end position="250"/>
    </location>
</feature>
<comment type="caution">
    <text evidence="2">The sequence shown here is derived from an EMBL/GenBank/DDBJ whole genome shotgun (WGS) entry which is preliminary data.</text>
</comment>
<keyword evidence="3" id="KW-1185">Reference proteome</keyword>
<dbReference type="InterPro" id="IPR008030">
    <property type="entry name" value="NmrA-like"/>
</dbReference>
<organism evidence="2 3">
    <name type="scientific">Nocardiopsis suaedae</name>
    <dbReference type="NCBI Taxonomy" id="3018444"/>
    <lineage>
        <taxon>Bacteria</taxon>
        <taxon>Bacillati</taxon>
        <taxon>Actinomycetota</taxon>
        <taxon>Actinomycetes</taxon>
        <taxon>Streptosporangiales</taxon>
        <taxon>Nocardiopsidaceae</taxon>
        <taxon>Nocardiopsis</taxon>
    </lineage>
</organism>
<accession>A0ABT4TMP7</accession>